<evidence type="ECO:0000256" key="14">
    <source>
        <dbReference type="ARBA" id="ARBA00045128"/>
    </source>
</evidence>
<evidence type="ECO:0000256" key="4">
    <source>
        <dbReference type="ARBA" id="ARBA00012645"/>
    </source>
</evidence>
<evidence type="ECO:0000256" key="12">
    <source>
        <dbReference type="ARBA" id="ARBA00032517"/>
    </source>
</evidence>
<evidence type="ECO:0000256" key="13">
    <source>
        <dbReference type="ARBA" id="ARBA00045065"/>
    </source>
</evidence>
<evidence type="ECO:0000256" key="10">
    <source>
        <dbReference type="ARBA" id="ARBA00022989"/>
    </source>
</evidence>
<dbReference type="InterPro" id="IPR001296">
    <property type="entry name" value="Glyco_trans_1"/>
</dbReference>
<dbReference type="Gene3D" id="3.40.50.2000">
    <property type="entry name" value="Glycogen Phosphorylase B"/>
    <property type="match status" value="1"/>
</dbReference>
<dbReference type="WBParaSite" id="nRc.2.0.1.t45700-RA">
    <property type="protein sequence ID" value="nRc.2.0.1.t45700-RA"/>
    <property type="gene ID" value="nRc.2.0.1.g45700"/>
</dbReference>
<feature type="domain" description="Glycosyl transferase family 1" evidence="15">
    <location>
        <begin position="265"/>
        <end position="419"/>
    </location>
</feature>
<comment type="pathway">
    <text evidence="2">Protein modification; protein glycosylation.</text>
</comment>
<dbReference type="Pfam" id="PF00534">
    <property type="entry name" value="Glycos_transf_1"/>
    <property type="match status" value="1"/>
</dbReference>
<organism evidence="17 18">
    <name type="scientific">Romanomermis culicivorax</name>
    <name type="common">Nematode worm</name>
    <dbReference type="NCBI Taxonomy" id="13658"/>
    <lineage>
        <taxon>Eukaryota</taxon>
        <taxon>Metazoa</taxon>
        <taxon>Ecdysozoa</taxon>
        <taxon>Nematoda</taxon>
        <taxon>Enoplea</taxon>
        <taxon>Dorylaimia</taxon>
        <taxon>Mermithida</taxon>
        <taxon>Mermithoidea</taxon>
        <taxon>Mermithidae</taxon>
        <taxon>Romanomermis</taxon>
    </lineage>
</organism>
<dbReference type="GO" id="GO:0006487">
    <property type="term" value="P:protein N-linked glycosylation"/>
    <property type="evidence" value="ECO:0007669"/>
    <property type="project" value="TreeGrafter"/>
</dbReference>
<feature type="domain" description="ALG11 mannosyltransferase N-terminal" evidence="16">
    <location>
        <begin position="161"/>
        <end position="264"/>
    </location>
</feature>
<evidence type="ECO:0000259" key="16">
    <source>
        <dbReference type="Pfam" id="PF15924"/>
    </source>
</evidence>
<evidence type="ECO:0000313" key="17">
    <source>
        <dbReference type="Proteomes" id="UP000887565"/>
    </source>
</evidence>
<dbReference type="EC" id="2.4.1.131" evidence="4"/>
<dbReference type="InterPro" id="IPR038013">
    <property type="entry name" value="ALG11"/>
</dbReference>
<evidence type="ECO:0000256" key="7">
    <source>
        <dbReference type="ARBA" id="ARBA00022679"/>
    </source>
</evidence>
<evidence type="ECO:0000256" key="6">
    <source>
        <dbReference type="ARBA" id="ARBA00022676"/>
    </source>
</evidence>
<evidence type="ECO:0000256" key="3">
    <source>
        <dbReference type="ARBA" id="ARBA00009481"/>
    </source>
</evidence>
<dbReference type="InterPro" id="IPR031814">
    <property type="entry name" value="ALG11_N"/>
</dbReference>
<dbReference type="AlphaFoldDB" id="A0A915L3M5"/>
<protein>
    <recommendedName>
        <fullName evidence="5">GDP-Man:Man(3)GlcNAc(2)-PP-Dol alpha-1,2-mannosyltransferase</fullName>
        <ecNumber evidence="4">2.4.1.131</ecNumber>
    </recommendedName>
    <alternativeName>
        <fullName evidence="12">Asparagine-linked glycosylation protein 11 homolog</fullName>
    </alternativeName>
</protein>
<evidence type="ECO:0000256" key="1">
    <source>
        <dbReference type="ARBA" id="ARBA00004389"/>
    </source>
</evidence>
<evidence type="ECO:0000259" key="15">
    <source>
        <dbReference type="Pfam" id="PF00534"/>
    </source>
</evidence>
<keyword evidence="8" id="KW-0812">Transmembrane</keyword>
<comment type="subcellular location">
    <subcellularLocation>
        <location evidence="1">Endoplasmic reticulum membrane</location>
        <topology evidence="1">Single-pass membrane protein</topology>
    </subcellularLocation>
</comment>
<dbReference type="Pfam" id="PF15924">
    <property type="entry name" value="ALG11_N"/>
    <property type="match status" value="2"/>
</dbReference>
<dbReference type="GO" id="GO:0004377">
    <property type="term" value="F:GDP-Man:Man(3)GlcNAc(2)-PP-Dol alpha-1,2-mannosyltransferase activity"/>
    <property type="evidence" value="ECO:0007669"/>
    <property type="project" value="UniProtKB-EC"/>
</dbReference>
<keyword evidence="9" id="KW-0256">Endoplasmic reticulum</keyword>
<dbReference type="Proteomes" id="UP000887565">
    <property type="component" value="Unplaced"/>
</dbReference>
<comment type="function">
    <text evidence="14">GDP-Man:Man(3)GlcNAc(2)-PP-Dol alpha-1,2-mannosyltransferase that operates in the biosynthetic pathway of dolichol-linked oligosaccharides, the glycan precursors employed in protein asparagine (N)-glycosylation. The assembly of dolichol-linked oligosaccharides begins on the cytosolic side of the endoplasmic reticulum membrane and finishes in its lumen. The sequential addition of sugars to dolichol pyrophosphate produces dolichol-linked oligosaccharides containing fourteen sugars, including two GlcNAcs, nine mannoses and three glucoses. Once assembled, the oligosaccharide is transferred from the lipid to nascent proteins by oligosaccharyltransferases. Catalyzes, on the cytoplasmic face of the endoplasmic reticulum, the addition of the fourth and fifth mannose residues to the dolichol-linked oligosaccharide chain, to produce Man(5)GlcNAc(2)-PP-dolichol core oligosaccharide. Man(5)GlcNAc(2)-PP-dolichol is a substrate for ALG3, the following enzyme in the biosynthetic pathway.</text>
</comment>
<evidence type="ECO:0000256" key="8">
    <source>
        <dbReference type="ARBA" id="ARBA00022692"/>
    </source>
</evidence>
<evidence type="ECO:0000256" key="9">
    <source>
        <dbReference type="ARBA" id="ARBA00022824"/>
    </source>
</evidence>
<dbReference type="SUPFAM" id="SSF53756">
    <property type="entry name" value="UDP-Glycosyltransferase/glycogen phosphorylase"/>
    <property type="match status" value="1"/>
</dbReference>
<keyword evidence="17" id="KW-1185">Reference proteome</keyword>
<name>A0A915L3M5_ROMCU</name>
<dbReference type="PANTHER" id="PTHR45919">
    <property type="entry name" value="GDP-MAN:MAN(3)GLCNAC(2)-PP-DOL ALPHA-1,2-MANNOSYLTRANSFERASE"/>
    <property type="match status" value="1"/>
</dbReference>
<sequence length="447" mass="51205">IVVLTVLLYFFLKFWLIFRKWRQKIVGDEKPPITVAFFHPYCNAGGGGERVLWLAIRALQKKYGSVIKCYVYTGDTDATPDEILTKAEGRFGLARISGVEFIYLKRRSLVEARLYPYFTLLGQSLGEWKFVNGLSPAYFSPNHAFFPLAPPTLLQTTPLLHLGGLLLGLEAIFNFVPDVFIDSMGYSFVTPLFYYLANCRTASYVHYPTISTEMLSLVEKRRENFNNRRFISDNAVLSYCKLIYYRFFAKMYGLSGKSNMVVMSKIRLISVGQFRPEKNHLQQLETLHLLIKNPHFTTKSIKLILIGGCRNDDDARRVDWLKKEAENLGVADFVQFKLNVDFDVLKEEFSRALIGLHSMKNEHFGIAAGLITIAHKSGGPLADIIDDGRDGFLAENAAEYVEKIIQILKMKPLERDSIRKMAKISCRRFSDENFQRKFCLATEKLFL</sequence>
<keyword evidence="7" id="KW-0808">Transferase</keyword>
<evidence type="ECO:0000256" key="2">
    <source>
        <dbReference type="ARBA" id="ARBA00004922"/>
    </source>
</evidence>
<evidence type="ECO:0000313" key="18">
    <source>
        <dbReference type="WBParaSite" id="nRc.2.0.1.t45700-RA"/>
    </source>
</evidence>
<comment type="similarity">
    <text evidence="3">Belongs to the glycosyltransferase group 1 family. Glycosyltransferase 4 subfamily.</text>
</comment>
<dbReference type="OMA" id="ARLYGWV"/>
<keyword evidence="10" id="KW-1133">Transmembrane helix</keyword>
<dbReference type="GO" id="GO:0005789">
    <property type="term" value="C:endoplasmic reticulum membrane"/>
    <property type="evidence" value="ECO:0007669"/>
    <property type="project" value="UniProtKB-SubCell"/>
</dbReference>
<feature type="domain" description="ALG11 mannosyltransferase N-terminal" evidence="16">
    <location>
        <begin position="34"/>
        <end position="128"/>
    </location>
</feature>
<keyword evidence="11" id="KW-0472">Membrane</keyword>
<evidence type="ECO:0000256" key="5">
    <source>
        <dbReference type="ARBA" id="ARBA00022018"/>
    </source>
</evidence>
<comment type="catalytic activity">
    <reaction evidence="13">
        <text>an alpha-D-Man-(1-&gt;3)-[alpha-D-Man-(1-&gt;6)]-beta-D-Man-(1-&gt;4)-beta-D-GlcNAc-(1-&gt;4)-alpha-D-GlcNAc-diphospho-di-trans,poly-cis-dolichol + 2 GDP-alpha-D-mannose = an alpha-D-Man-(1-&gt;2)-alpha-D-Man-(1-&gt;2)-alpha-D-Man-(1-&gt;3)-[alpha-D-Man-(1-&gt;6)]-beta-D-Man-(1-&gt;4)-beta-D-GlcNAc-(1-&gt;4)-alpha-D-GlcNAc-diphospho-di-trans,poly-cis-dolichol + 2 GDP + 2 H(+)</text>
        <dbReference type="Rhea" id="RHEA:29523"/>
        <dbReference type="Rhea" id="RHEA-COMP:19515"/>
        <dbReference type="Rhea" id="RHEA-COMP:19516"/>
        <dbReference type="ChEBI" id="CHEBI:15378"/>
        <dbReference type="ChEBI" id="CHEBI:57527"/>
        <dbReference type="ChEBI" id="CHEBI:58189"/>
        <dbReference type="ChEBI" id="CHEBI:132511"/>
        <dbReference type="ChEBI" id="CHEBI:132515"/>
        <dbReference type="EC" id="2.4.1.131"/>
    </reaction>
    <physiologicalReaction direction="left-to-right" evidence="13">
        <dbReference type="Rhea" id="RHEA:29524"/>
    </physiologicalReaction>
</comment>
<keyword evidence="6" id="KW-0328">Glycosyltransferase</keyword>
<dbReference type="PANTHER" id="PTHR45919:SF1">
    <property type="entry name" value="GDP-MAN:MAN(3)GLCNAC(2)-PP-DOL ALPHA-1,2-MANNOSYLTRANSFERASE"/>
    <property type="match status" value="1"/>
</dbReference>
<reference evidence="18" key="1">
    <citation type="submission" date="2022-11" db="UniProtKB">
        <authorList>
            <consortium name="WormBaseParasite"/>
        </authorList>
    </citation>
    <scope>IDENTIFICATION</scope>
</reference>
<evidence type="ECO:0000256" key="11">
    <source>
        <dbReference type="ARBA" id="ARBA00023136"/>
    </source>
</evidence>
<proteinExistence type="inferred from homology"/>
<accession>A0A915L3M5</accession>